<evidence type="ECO:0000313" key="3">
    <source>
        <dbReference type="Proteomes" id="UP000264541"/>
    </source>
</evidence>
<keyword evidence="1" id="KW-0472">Membrane</keyword>
<dbReference type="Proteomes" id="UP000264541">
    <property type="component" value="Unassembled WGS sequence"/>
</dbReference>
<dbReference type="AlphaFoldDB" id="A0A372LDQ7"/>
<dbReference type="EMBL" id="QVTE01000060">
    <property type="protein sequence ID" value="RFU64198.1"/>
    <property type="molecule type" value="Genomic_DNA"/>
</dbReference>
<accession>A0A372LDQ7</accession>
<keyword evidence="1" id="KW-0812">Transmembrane</keyword>
<comment type="caution">
    <text evidence="2">The sequence shown here is derived from an EMBL/GenBank/DDBJ whole genome shotgun (WGS) entry which is preliminary data.</text>
</comment>
<proteinExistence type="predicted"/>
<keyword evidence="3" id="KW-1185">Reference proteome</keyword>
<feature type="transmembrane region" description="Helical" evidence="1">
    <location>
        <begin position="30"/>
        <end position="50"/>
    </location>
</feature>
<keyword evidence="1" id="KW-1133">Transmembrane helix</keyword>
<gene>
    <name evidence="2" type="ORF">D0469_19170</name>
</gene>
<sequence length="65" mass="7720">MRNVDIYQCDHILTNQPIFVIGWLVGDGSFSLWSLILSFQVIIPQLLNIYRKVNHYENLRKQEKT</sequence>
<protein>
    <submittedName>
        <fullName evidence="2">Uncharacterized protein</fullName>
    </submittedName>
</protein>
<organism evidence="2 3">
    <name type="scientific">Peribacillus saganii</name>
    <dbReference type="NCBI Taxonomy" id="2303992"/>
    <lineage>
        <taxon>Bacteria</taxon>
        <taxon>Bacillati</taxon>
        <taxon>Bacillota</taxon>
        <taxon>Bacilli</taxon>
        <taxon>Bacillales</taxon>
        <taxon>Bacillaceae</taxon>
        <taxon>Peribacillus</taxon>
    </lineage>
</organism>
<reference evidence="2 3" key="1">
    <citation type="submission" date="2018-08" db="EMBL/GenBank/DDBJ databases">
        <title>Bacillus chawlae sp. nov., Bacillus glennii sp. nov., and Bacillus saganii sp. nov. Isolated from the Vehicle Assembly Building at Kennedy Space Center where the Viking Spacecraft were Assembled.</title>
        <authorList>
            <person name="Seuylemezian A."/>
            <person name="Vaishampayan P."/>
        </authorList>
    </citation>
    <scope>NUCLEOTIDE SEQUENCE [LARGE SCALE GENOMIC DNA]</scope>
    <source>
        <strain evidence="2 3">V47-23a</strain>
    </source>
</reference>
<evidence type="ECO:0000256" key="1">
    <source>
        <dbReference type="SAM" id="Phobius"/>
    </source>
</evidence>
<name>A0A372LDQ7_9BACI</name>
<evidence type="ECO:0000313" key="2">
    <source>
        <dbReference type="EMBL" id="RFU64198.1"/>
    </source>
</evidence>